<dbReference type="EMBL" id="LAZR01012264">
    <property type="protein sequence ID" value="KKM27740.1"/>
    <property type="molecule type" value="Genomic_DNA"/>
</dbReference>
<dbReference type="AlphaFoldDB" id="A0A0F9LJX2"/>
<name>A0A0F9LJX2_9ZZZZ</name>
<proteinExistence type="predicted"/>
<organism evidence="1">
    <name type="scientific">marine sediment metagenome</name>
    <dbReference type="NCBI Taxonomy" id="412755"/>
    <lineage>
        <taxon>unclassified sequences</taxon>
        <taxon>metagenomes</taxon>
        <taxon>ecological metagenomes</taxon>
    </lineage>
</organism>
<protein>
    <submittedName>
        <fullName evidence="1">Uncharacterized protein</fullName>
    </submittedName>
</protein>
<evidence type="ECO:0000313" key="1">
    <source>
        <dbReference type="EMBL" id="KKM27740.1"/>
    </source>
</evidence>
<accession>A0A0F9LJX2</accession>
<reference evidence="1" key="1">
    <citation type="journal article" date="2015" name="Nature">
        <title>Complex archaea that bridge the gap between prokaryotes and eukaryotes.</title>
        <authorList>
            <person name="Spang A."/>
            <person name="Saw J.H."/>
            <person name="Jorgensen S.L."/>
            <person name="Zaremba-Niedzwiedzka K."/>
            <person name="Martijn J."/>
            <person name="Lind A.E."/>
            <person name="van Eijk R."/>
            <person name="Schleper C."/>
            <person name="Guy L."/>
            <person name="Ettema T.J."/>
        </authorList>
    </citation>
    <scope>NUCLEOTIDE SEQUENCE</scope>
</reference>
<sequence length="62" mass="7238">MMTKVITLDEAEEAFRKWAEHVWDAVGAHLIIEKKDARRAAEAFFGQIQINRGEQTNLRRLK</sequence>
<comment type="caution">
    <text evidence="1">The sequence shown here is derived from an EMBL/GenBank/DDBJ whole genome shotgun (WGS) entry which is preliminary data.</text>
</comment>
<gene>
    <name evidence="1" type="ORF">LCGC14_1571640</name>
</gene>